<keyword evidence="5" id="KW-1185">Reference proteome</keyword>
<feature type="region of interest" description="Disordered" evidence="2">
    <location>
        <begin position="656"/>
        <end position="686"/>
    </location>
</feature>
<dbReference type="InterPro" id="IPR004437">
    <property type="entry name" value="ParB/RepB/Spo0J"/>
</dbReference>
<evidence type="ECO:0000313" key="4">
    <source>
        <dbReference type="EMBL" id="WDA60733.1"/>
    </source>
</evidence>
<dbReference type="InterPro" id="IPR003115">
    <property type="entry name" value="ParB_N"/>
</dbReference>
<dbReference type="Gene3D" id="1.10.10.2830">
    <property type="match status" value="1"/>
</dbReference>
<dbReference type="PANTHER" id="PTHR33375:SF7">
    <property type="entry name" value="CHROMOSOME 2-PARTITIONING PROTEIN PARB-RELATED"/>
    <property type="match status" value="1"/>
</dbReference>
<dbReference type="Pfam" id="PF02195">
    <property type="entry name" value="ParB_N"/>
    <property type="match status" value="1"/>
</dbReference>
<dbReference type="Proteomes" id="UP001217044">
    <property type="component" value="Plasmid pDATS02"/>
</dbReference>
<keyword evidence="4" id="KW-0614">Plasmid</keyword>
<accession>A0ABY7V6C7</accession>
<dbReference type="InterPro" id="IPR036086">
    <property type="entry name" value="ParB/Sulfiredoxin_sf"/>
</dbReference>
<geneLocation type="plasmid" evidence="4 5">
    <name>pDATS02</name>
</geneLocation>
<proteinExistence type="inferred from homology"/>
<evidence type="ECO:0000313" key="5">
    <source>
        <dbReference type="Proteomes" id="UP001217044"/>
    </source>
</evidence>
<name>A0ABY7V6C7_9DEIO</name>
<evidence type="ECO:0000259" key="3">
    <source>
        <dbReference type="SMART" id="SM00470"/>
    </source>
</evidence>
<organism evidence="4 5">
    <name type="scientific">Deinococcus aquaticus</name>
    <dbReference type="NCBI Taxonomy" id="328692"/>
    <lineage>
        <taxon>Bacteria</taxon>
        <taxon>Thermotogati</taxon>
        <taxon>Deinococcota</taxon>
        <taxon>Deinococci</taxon>
        <taxon>Deinococcales</taxon>
        <taxon>Deinococcaceae</taxon>
        <taxon>Deinococcus</taxon>
    </lineage>
</organism>
<dbReference type="NCBIfam" id="TIGR00180">
    <property type="entry name" value="parB_part"/>
    <property type="match status" value="1"/>
</dbReference>
<reference evidence="4 5" key="1">
    <citation type="submission" date="2022-12" db="EMBL/GenBank/DDBJ databases">
        <title>Genome Sequence of Deinococcus aquaticus Type Strain PB314.</title>
        <authorList>
            <person name="Albert C."/>
            <person name="Hill J."/>
            <person name="Boren L."/>
            <person name="Scholz-Ng S."/>
            <person name="Fatema N."/>
            <person name="Grosso R."/>
            <person name="Soboslay E."/>
            <person name="Tuohy J."/>
        </authorList>
    </citation>
    <scope>NUCLEOTIDE SEQUENCE [LARGE SCALE GENOMIC DNA]</scope>
    <source>
        <strain evidence="4 5">PB-314</strain>
        <plasmid evidence="4 5">pDATS02</plasmid>
    </source>
</reference>
<dbReference type="SUPFAM" id="SSF110849">
    <property type="entry name" value="ParB/Sulfiredoxin"/>
    <property type="match status" value="1"/>
</dbReference>
<dbReference type="SUPFAM" id="SSF109709">
    <property type="entry name" value="KorB DNA-binding domain-like"/>
    <property type="match status" value="1"/>
</dbReference>
<protein>
    <submittedName>
        <fullName evidence="4">ParB/RepB/Spo0J family partition protein</fullName>
    </submittedName>
</protein>
<comment type="similarity">
    <text evidence="1">Belongs to the ParB family.</text>
</comment>
<feature type="compositionally biased region" description="Low complexity" evidence="2">
    <location>
        <begin position="661"/>
        <end position="684"/>
    </location>
</feature>
<evidence type="ECO:0000256" key="1">
    <source>
        <dbReference type="ARBA" id="ARBA00006295"/>
    </source>
</evidence>
<feature type="domain" description="ParB-like N-terminal" evidence="3">
    <location>
        <begin position="324"/>
        <end position="431"/>
    </location>
</feature>
<evidence type="ECO:0000256" key="2">
    <source>
        <dbReference type="SAM" id="MobiDB-lite"/>
    </source>
</evidence>
<dbReference type="Gene3D" id="3.90.1530.30">
    <property type="match status" value="1"/>
</dbReference>
<dbReference type="RefSeq" id="WP_273991480.1">
    <property type="nucleotide sequence ID" value="NZ_BAABQT010000016.1"/>
</dbReference>
<dbReference type="InterPro" id="IPR050336">
    <property type="entry name" value="Chromosome_partition/occlusion"/>
</dbReference>
<sequence>MTAPAEATRTDPQNPAPSNGWMHPNNSPLAHWFDGTRVLCGRSIPAGTKVVNTDPHADVKKCLKCSAAVAKLHPAAPANATPRPSTDPAELTTQLQPRHYVRATVNGQEIVAGVLMVTDDIVVVMQPNGRHAQVSRADCTPTTLPPRTALTPRDLILNPSNSGEWMVTAVDTETGTFECAWTQEPAITRTLDQSDVHVIQRDTLAGMFADLGVTSTEPAAQAPAVTWAVGMPVEFTYGFPNPDTRATGVIKKIFESGHRLYNKDCQIRYGKAFYYRDFSDLTPADAQAEAEPEQQDAPLPTEDQPGDAVRFQVPAFEPTPLGLQQVPWNKILPSPLNPRKAFDAASLKELAISIHAEGLQQNLVVRPHPDRHGFYEVAAGERRYRAIGLLVTGFEREGHQWVEVPDTYPVNVLVQRLTDLELLQVATAENVQRRRMTPLEEADAFAAMIDRGATVPELHARFGLGQRTIARRVEISRHLIPDLRALYDAGKLTLGQVEILAQATPGLQEDLLRRQLKYTQSTTPEQLKLLIHDAVFPTSRAQFPRTWYAGTVTAADLFGDMPERFDDFDLAMSLQVKHAVAQAQEDVKNGAVFADVTEGPETQLWRYVKAAQGDSGVVYAVNTRTGELARHTGYLISPSYPAPQYRFEAPRRAAIHETPDQSAEPAPERPAAAQAPAASQATSAVSGTPRYTPYGLTSHVATQLSAVPTAGLAALIYACTYDGQGYLETEASRTAAQELVRLTGGLMEIERGHHLKVGVQYGLHHVLPALLAAPEQVLLDVWQGLAASMIEIALDADSAGHLVQSGQAGWTLTETYLAGCNTLALHEIWDDAGLGDRANTTDEYLRAMLLDEAPKLAERHFLPRPLRPEDAEGAAHA</sequence>
<dbReference type="EMBL" id="CP115167">
    <property type="protein sequence ID" value="WDA60733.1"/>
    <property type="molecule type" value="Genomic_DNA"/>
</dbReference>
<dbReference type="PANTHER" id="PTHR33375">
    <property type="entry name" value="CHROMOSOME-PARTITIONING PROTEIN PARB-RELATED"/>
    <property type="match status" value="1"/>
</dbReference>
<gene>
    <name evidence="4" type="ORF">M8445_17345</name>
</gene>
<feature type="region of interest" description="Disordered" evidence="2">
    <location>
        <begin position="1"/>
        <end position="23"/>
    </location>
</feature>
<dbReference type="SMART" id="SM00470">
    <property type="entry name" value="ParB"/>
    <property type="match status" value="1"/>
</dbReference>
<feature type="region of interest" description="Disordered" evidence="2">
    <location>
        <begin position="285"/>
        <end position="306"/>
    </location>
</feature>